<dbReference type="Pfam" id="PF03351">
    <property type="entry name" value="DOMON"/>
    <property type="match status" value="1"/>
</dbReference>
<dbReference type="SMART" id="SM00686">
    <property type="entry name" value="DM13"/>
    <property type="match status" value="4"/>
</dbReference>
<evidence type="ECO:0000313" key="5">
    <source>
        <dbReference type="EMBL" id="MAA11874.1"/>
    </source>
</evidence>
<protein>
    <submittedName>
        <fullName evidence="5">Chitin-binding protein</fullName>
    </submittedName>
</protein>
<proteinExistence type="predicted"/>
<sequence length="919" mass="101133">MRGILQLLLLVCHGVWAKYYGKFIGRMETLQHGVSGIVYAATEDSLYLVNFTYDGSGPDAFFWAGSAPDPDGAGEILADENGRRERLRRYNHENVVIKLDRPIRNYRYLAVYCRRYSANFGWVRIPHDFEPPAPQDLGFLSGGHGIAADPVVLLDSRTMQLTNFHYDGGAPDAHFLVGRGEVSGANGIAIADDKGSLDKLGRYAGQNVTLSLHREASWDQYEWLSIYCIKASQDFAHIRIPDKLSVPLAQEMAPYFGKLLGNLDTGIHGVGGKLYLASEDTLVLQDFTYDGTGPDAHFLIGTTDKPDGSGTVIDNQADSATPLSAYSKSTVELKLPAGKKITDYRWFSVYCKKAQTSFAHVDIPSNVDYPRPAIVAAHISGAHNTRAEAIVVHDKRTLVLKNFYYDGSAPDAFFLAGKGESPRPDGTKIPDETGRVRKLAGYVNATVRLTLPGNLTVDDIDWFAVYCITYAETFIQAKVPKGLNVPPNIKLLLKESSMQAQQRPGDFSNCEAIISNRIQVGWHLQTDTITFHVRAQTVPGQWTAFGVSGVKDRSAMVGADVAVIFVRRDHSHVSVSDYYLSSKAQCSSNGGVCPDTRVGGTEDLQLVSAQYENGVVDVVYSRKLATADSNDKTIAPTGRVAVVAAQGPTNMEQPDTVLYHTMVVTRDDTFLQFNRNAERHCPPLAPVLPAPAEGRAVFGGRNIWKNFNVTTFRAQIGPTGGSRGYEKVTGQSGWGISWWINEELIPVLHVERGKTYTFVVEGGVDPSNSARYHPFYITDSSKGGGSKEDPAVLGKPGHLLLAGVVLDSENKVDVSNGTGRYCEWQHKTVDMSDESVTWESFKQTLRLQCDNGQPGTFTWTPDKDTPRLVYYQCFTHYYLGWKIVVTDPEEAEEPMESATSPVLLSHLLLFSLAYLVSFC</sequence>
<dbReference type="EMBL" id="GFPF01000728">
    <property type="protein sequence ID" value="MAA11874.1"/>
    <property type="molecule type" value="Transcribed_RNA"/>
</dbReference>
<reference evidence="5" key="1">
    <citation type="journal article" date="2017" name="Parasit. Vectors">
        <title>Sialotranscriptomics of Rhipicephalus zambeziensis reveals intricate expression profiles of secretory proteins and suggests tight temporal transcriptional regulation during blood-feeding.</title>
        <authorList>
            <person name="de Castro M.H."/>
            <person name="de Klerk D."/>
            <person name="Pienaar R."/>
            <person name="Rees D.J.G."/>
            <person name="Mans B.J."/>
        </authorList>
    </citation>
    <scope>NUCLEOTIDE SEQUENCE</scope>
    <source>
        <tissue evidence="5">Salivary glands</tissue>
    </source>
</reference>
<feature type="domain" description="DM13" evidence="4">
    <location>
        <begin position="372"/>
        <end position="480"/>
    </location>
</feature>
<evidence type="ECO:0000256" key="2">
    <source>
        <dbReference type="SAM" id="SignalP"/>
    </source>
</evidence>
<dbReference type="PANTHER" id="PTHR24036">
    <property type="entry name" value="SKELETOR-RELATED"/>
    <property type="match status" value="1"/>
</dbReference>
<dbReference type="InterPro" id="IPR005018">
    <property type="entry name" value="DOMON_domain"/>
</dbReference>
<keyword evidence="1" id="KW-0677">Repeat</keyword>
<feature type="domain" description="DOMON" evidence="3">
    <location>
        <begin position="516"/>
        <end position="647"/>
    </location>
</feature>
<dbReference type="PANTHER" id="PTHR24036:SF5">
    <property type="entry name" value="THROMBOMODULIN"/>
    <property type="match status" value="1"/>
</dbReference>
<dbReference type="SMART" id="SM00664">
    <property type="entry name" value="DoH"/>
    <property type="match status" value="1"/>
</dbReference>
<dbReference type="CDD" id="cd09631">
    <property type="entry name" value="DOMON_DOH"/>
    <property type="match status" value="1"/>
</dbReference>
<dbReference type="PROSITE" id="PS51549">
    <property type="entry name" value="DM13"/>
    <property type="match status" value="4"/>
</dbReference>
<evidence type="ECO:0000256" key="1">
    <source>
        <dbReference type="ARBA" id="ARBA00022737"/>
    </source>
</evidence>
<accession>A0A224YD26</accession>
<dbReference type="AlphaFoldDB" id="A0A224YD26"/>
<feature type="domain" description="DM13" evidence="4">
    <location>
        <begin position="257"/>
        <end position="364"/>
    </location>
</feature>
<organism evidence="5">
    <name type="scientific">Rhipicephalus zambeziensis</name>
    <dbReference type="NCBI Taxonomy" id="60191"/>
    <lineage>
        <taxon>Eukaryota</taxon>
        <taxon>Metazoa</taxon>
        <taxon>Ecdysozoa</taxon>
        <taxon>Arthropoda</taxon>
        <taxon>Chelicerata</taxon>
        <taxon>Arachnida</taxon>
        <taxon>Acari</taxon>
        <taxon>Parasitiformes</taxon>
        <taxon>Ixodida</taxon>
        <taxon>Ixodoidea</taxon>
        <taxon>Ixodidae</taxon>
        <taxon>Rhipicephalinae</taxon>
        <taxon>Rhipicephalus</taxon>
        <taxon>Rhipicephalus</taxon>
    </lineage>
</organism>
<dbReference type="PROSITE" id="PS50836">
    <property type="entry name" value="DOMON"/>
    <property type="match status" value="1"/>
</dbReference>
<evidence type="ECO:0000259" key="4">
    <source>
        <dbReference type="PROSITE" id="PS51549"/>
    </source>
</evidence>
<feature type="domain" description="DM13" evidence="4">
    <location>
        <begin position="21"/>
        <end position="126"/>
    </location>
</feature>
<evidence type="ECO:0000259" key="3">
    <source>
        <dbReference type="PROSITE" id="PS50836"/>
    </source>
</evidence>
<dbReference type="InterPro" id="IPR052126">
    <property type="entry name" value="Spindle_Org/Thrombomodulin"/>
</dbReference>
<feature type="chain" id="PRO_5012488556" evidence="2">
    <location>
        <begin position="18"/>
        <end position="919"/>
    </location>
</feature>
<dbReference type="InterPro" id="IPR019545">
    <property type="entry name" value="DM13_domain"/>
</dbReference>
<dbReference type="Pfam" id="PF10517">
    <property type="entry name" value="DM13"/>
    <property type="match status" value="4"/>
</dbReference>
<feature type="domain" description="DM13" evidence="4">
    <location>
        <begin position="127"/>
        <end position="241"/>
    </location>
</feature>
<feature type="signal peptide" evidence="2">
    <location>
        <begin position="1"/>
        <end position="17"/>
    </location>
</feature>
<keyword evidence="2" id="KW-0732">Signal</keyword>
<name>A0A224YD26_9ACAR</name>
<dbReference type="InterPro" id="IPR045266">
    <property type="entry name" value="DOH_DOMON"/>
</dbReference>